<gene>
    <name evidence="10" type="primary">TDEL0B03940</name>
    <name evidence="10" type="ORF">TDEL_0B03940</name>
</gene>
<evidence type="ECO:0000256" key="6">
    <source>
        <dbReference type="ARBA" id="ARBA00023284"/>
    </source>
</evidence>
<comment type="similarity">
    <text evidence="1 9">Belongs to the glutathione peroxidase family.</text>
</comment>
<dbReference type="PIRSF" id="PIRSF000303">
    <property type="entry name" value="Glutathion_perox"/>
    <property type="match status" value="1"/>
</dbReference>
<dbReference type="KEGG" id="tdl:TDEL_0B03940"/>
<dbReference type="InterPro" id="IPR029759">
    <property type="entry name" value="GPX_AS"/>
</dbReference>
<dbReference type="PANTHER" id="PTHR11592">
    <property type="entry name" value="GLUTATHIONE PEROXIDASE"/>
    <property type="match status" value="1"/>
</dbReference>
<evidence type="ECO:0000256" key="4">
    <source>
        <dbReference type="ARBA" id="ARBA00023002"/>
    </source>
</evidence>
<dbReference type="HOGENOM" id="CLU_029507_2_2_1"/>
<dbReference type="GO" id="GO:0005737">
    <property type="term" value="C:cytoplasm"/>
    <property type="evidence" value="ECO:0007669"/>
    <property type="project" value="EnsemblFungi"/>
</dbReference>
<dbReference type="InterPro" id="IPR000889">
    <property type="entry name" value="Glutathione_peroxidase"/>
</dbReference>
<dbReference type="Gene3D" id="3.40.30.10">
    <property type="entry name" value="Glutaredoxin"/>
    <property type="match status" value="1"/>
</dbReference>
<keyword evidence="5" id="KW-1015">Disulfide bond</keyword>
<dbReference type="SUPFAM" id="SSF52833">
    <property type="entry name" value="Thioredoxin-like"/>
    <property type="match status" value="1"/>
</dbReference>
<dbReference type="InterPro" id="IPR029760">
    <property type="entry name" value="GPX_CS"/>
</dbReference>
<dbReference type="eggNOG" id="KOG1651">
    <property type="taxonomic scope" value="Eukaryota"/>
</dbReference>
<protein>
    <recommendedName>
        <fullName evidence="9">Glutathione peroxidase</fullName>
    </recommendedName>
</protein>
<evidence type="ECO:0000256" key="5">
    <source>
        <dbReference type="ARBA" id="ARBA00023157"/>
    </source>
</evidence>
<evidence type="ECO:0000256" key="1">
    <source>
        <dbReference type="ARBA" id="ARBA00006926"/>
    </source>
</evidence>
<evidence type="ECO:0000313" key="10">
    <source>
        <dbReference type="EMBL" id="CCE90523.1"/>
    </source>
</evidence>
<dbReference type="Pfam" id="PF00255">
    <property type="entry name" value="GSHPx"/>
    <property type="match status" value="1"/>
</dbReference>
<dbReference type="Proteomes" id="UP000005627">
    <property type="component" value="Chromosome 2"/>
</dbReference>
<keyword evidence="2 9" id="KW-0575">Peroxidase</keyword>
<evidence type="ECO:0000256" key="7">
    <source>
        <dbReference type="ARBA" id="ARBA00049091"/>
    </source>
</evidence>
<keyword evidence="6" id="KW-0676">Redox-active center</keyword>
<organism evidence="10 11">
    <name type="scientific">Torulaspora delbrueckii</name>
    <name type="common">Yeast</name>
    <name type="synonym">Candida colliculosa</name>
    <dbReference type="NCBI Taxonomy" id="4950"/>
    <lineage>
        <taxon>Eukaryota</taxon>
        <taxon>Fungi</taxon>
        <taxon>Dikarya</taxon>
        <taxon>Ascomycota</taxon>
        <taxon>Saccharomycotina</taxon>
        <taxon>Saccharomycetes</taxon>
        <taxon>Saccharomycetales</taxon>
        <taxon>Saccharomycetaceae</taxon>
        <taxon>Torulaspora</taxon>
    </lineage>
</organism>
<dbReference type="PROSITE" id="PS00763">
    <property type="entry name" value="GLUTATHIONE_PEROXID_2"/>
    <property type="match status" value="1"/>
</dbReference>
<dbReference type="PANTHER" id="PTHR11592:SF78">
    <property type="entry name" value="GLUTATHIONE PEROXIDASE"/>
    <property type="match status" value="1"/>
</dbReference>
<proteinExistence type="inferred from homology"/>
<keyword evidence="3" id="KW-0049">Antioxidant</keyword>
<dbReference type="GO" id="GO:0047066">
    <property type="term" value="F:phospholipid-hydroperoxide glutathione peroxidase activity"/>
    <property type="evidence" value="ECO:0007669"/>
    <property type="project" value="EnsemblFungi"/>
</dbReference>
<dbReference type="RefSeq" id="XP_003679734.1">
    <property type="nucleotide sequence ID" value="XM_003679686.1"/>
</dbReference>
<dbReference type="FunFam" id="3.40.30.10:FF:000010">
    <property type="entry name" value="Glutathione peroxidase"/>
    <property type="match status" value="1"/>
</dbReference>
<name>G8ZPH9_TORDE</name>
<dbReference type="GO" id="GO:0004602">
    <property type="term" value="F:glutathione peroxidase activity"/>
    <property type="evidence" value="ECO:0007669"/>
    <property type="project" value="EnsemblFungi"/>
</dbReference>
<accession>G8ZPH9</accession>
<sequence>MSSSSFYSLAPKDNKGEPFPFKQLEGKVVLIVNVASKCGFTPQYDELEKLFSKYNKQNFIILGFPCNQFGNQEPGSDEEIAQFCKTKYGVSFPILKKIDVNGNNVDPVYDFLKNEKSGMLGLNRIKWNFEKFLIDKHGKVVERYSSLTKPHTLEPEIERLIKE</sequence>
<dbReference type="InParanoid" id="G8ZPH9"/>
<keyword evidence="4 9" id="KW-0560">Oxidoreductase</keyword>
<reference evidence="10 11" key="1">
    <citation type="journal article" date="2011" name="Proc. Natl. Acad. Sci. U.S.A.">
        <title>Evolutionary erosion of yeast sex chromosomes by mating-type switching accidents.</title>
        <authorList>
            <person name="Gordon J.L."/>
            <person name="Armisen D."/>
            <person name="Proux-Wera E."/>
            <person name="Oheigeartaigh S.S."/>
            <person name="Byrne K.P."/>
            <person name="Wolfe K.H."/>
        </authorList>
    </citation>
    <scope>NUCLEOTIDE SEQUENCE [LARGE SCALE GENOMIC DNA]</scope>
    <source>
        <strain evidence="11">ATCC 10662 / CBS 1146 / NBRC 0425 / NCYC 2629 / NRRL Y-866</strain>
    </source>
</reference>
<dbReference type="GeneID" id="11504602"/>
<dbReference type="GO" id="GO:0034599">
    <property type="term" value="P:cellular response to oxidative stress"/>
    <property type="evidence" value="ECO:0007669"/>
    <property type="project" value="EnsemblFungi"/>
</dbReference>
<dbReference type="AlphaFoldDB" id="G8ZPH9"/>
<keyword evidence="11" id="KW-1185">Reference proteome</keyword>
<comment type="catalytic activity">
    <reaction evidence="7">
        <text>a hydroperoxide + [thioredoxin]-dithiol = an alcohol + [thioredoxin]-disulfide + H2O</text>
        <dbReference type="Rhea" id="RHEA:62620"/>
        <dbReference type="Rhea" id="RHEA-COMP:10698"/>
        <dbReference type="Rhea" id="RHEA-COMP:10700"/>
        <dbReference type="ChEBI" id="CHEBI:15377"/>
        <dbReference type="ChEBI" id="CHEBI:29950"/>
        <dbReference type="ChEBI" id="CHEBI:30879"/>
        <dbReference type="ChEBI" id="CHEBI:35924"/>
        <dbReference type="ChEBI" id="CHEBI:50058"/>
        <dbReference type="EC" id="1.11.1.24"/>
    </reaction>
</comment>
<dbReference type="STRING" id="1076872.G8ZPH9"/>
<evidence type="ECO:0000256" key="9">
    <source>
        <dbReference type="RuleBase" id="RU000499"/>
    </source>
</evidence>
<dbReference type="GO" id="GO:0140824">
    <property type="term" value="F:thioredoxin-dependent peroxiredoxin activity"/>
    <property type="evidence" value="ECO:0007669"/>
    <property type="project" value="UniProtKB-EC"/>
</dbReference>
<evidence type="ECO:0000256" key="2">
    <source>
        <dbReference type="ARBA" id="ARBA00022559"/>
    </source>
</evidence>
<dbReference type="PROSITE" id="PS51355">
    <property type="entry name" value="GLUTATHIONE_PEROXID_3"/>
    <property type="match status" value="1"/>
</dbReference>
<dbReference type="InterPro" id="IPR036249">
    <property type="entry name" value="Thioredoxin-like_sf"/>
</dbReference>
<dbReference type="PROSITE" id="PS00460">
    <property type="entry name" value="GLUTATHIONE_PEROXID_1"/>
    <property type="match status" value="1"/>
</dbReference>
<dbReference type="PRINTS" id="PR01011">
    <property type="entry name" value="GLUTPROXDASE"/>
</dbReference>
<dbReference type="CDD" id="cd00340">
    <property type="entry name" value="GSH_Peroxidase"/>
    <property type="match status" value="1"/>
</dbReference>
<evidence type="ECO:0000256" key="3">
    <source>
        <dbReference type="ARBA" id="ARBA00022862"/>
    </source>
</evidence>
<feature type="active site" evidence="8">
    <location>
        <position position="38"/>
    </location>
</feature>
<dbReference type="OrthoDB" id="446890at2759"/>
<dbReference type="EMBL" id="HE616743">
    <property type="protein sequence ID" value="CCE90523.1"/>
    <property type="molecule type" value="Genomic_DNA"/>
</dbReference>
<evidence type="ECO:0000256" key="8">
    <source>
        <dbReference type="PIRSR" id="PIRSR000303-1"/>
    </source>
</evidence>
<evidence type="ECO:0000313" key="11">
    <source>
        <dbReference type="Proteomes" id="UP000005627"/>
    </source>
</evidence>